<organism evidence="7 8">
    <name type="scientific">Folsomia candida</name>
    <name type="common">Springtail</name>
    <dbReference type="NCBI Taxonomy" id="158441"/>
    <lineage>
        <taxon>Eukaryota</taxon>
        <taxon>Metazoa</taxon>
        <taxon>Ecdysozoa</taxon>
        <taxon>Arthropoda</taxon>
        <taxon>Hexapoda</taxon>
        <taxon>Collembola</taxon>
        <taxon>Entomobryomorpha</taxon>
        <taxon>Isotomoidea</taxon>
        <taxon>Isotomidae</taxon>
        <taxon>Proisotominae</taxon>
        <taxon>Folsomia</taxon>
    </lineage>
</organism>
<dbReference type="GO" id="GO:0006729">
    <property type="term" value="P:tetrahydrobiopterin biosynthetic process"/>
    <property type="evidence" value="ECO:0007669"/>
    <property type="project" value="InterPro"/>
</dbReference>
<dbReference type="Pfam" id="PF01329">
    <property type="entry name" value="Pterin_4a"/>
    <property type="match status" value="1"/>
</dbReference>
<evidence type="ECO:0000256" key="4">
    <source>
        <dbReference type="ARBA" id="ARBA00023239"/>
    </source>
</evidence>
<evidence type="ECO:0000256" key="5">
    <source>
        <dbReference type="ARBA" id="ARBA00030497"/>
    </source>
</evidence>
<name>A0A226ESF2_FOLCA</name>
<dbReference type="PANTHER" id="PTHR12599">
    <property type="entry name" value="PTERIN-4-ALPHA-CARBINOLAMINE DEHYDRATASE"/>
    <property type="match status" value="1"/>
</dbReference>
<dbReference type="Proteomes" id="UP000198287">
    <property type="component" value="Unassembled WGS sequence"/>
</dbReference>
<protein>
    <recommendedName>
        <fullName evidence="3">4a-hydroxytetrahydrobiopterin dehydratase</fullName>
        <ecNumber evidence="3">4.2.1.96</ecNumber>
    </recommendedName>
    <alternativeName>
        <fullName evidence="5">4-alpha-hydroxy-tetrahydropterin dehydratase</fullName>
    </alternativeName>
    <alternativeName>
        <fullName evidence="6">Pterin carbinolamine dehydratase</fullName>
    </alternativeName>
</protein>
<accession>A0A226ESF2</accession>
<evidence type="ECO:0000313" key="8">
    <source>
        <dbReference type="Proteomes" id="UP000198287"/>
    </source>
</evidence>
<comment type="similarity">
    <text evidence="2">Belongs to the pterin-4-alpha-carbinolamine dehydratase family.</text>
</comment>
<keyword evidence="8" id="KW-1185">Reference proteome</keyword>
<keyword evidence="4" id="KW-0456">Lyase</keyword>
<evidence type="ECO:0000313" key="7">
    <source>
        <dbReference type="EMBL" id="OXA60180.1"/>
    </source>
</evidence>
<dbReference type="NCBIfam" id="NF002018">
    <property type="entry name" value="PRK00823.1-3"/>
    <property type="match status" value="1"/>
</dbReference>
<dbReference type="EMBL" id="LNIX01000002">
    <property type="protein sequence ID" value="OXA60180.1"/>
    <property type="molecule type" value="Genomic_DNA"/>
</dbReference>
<proteinExistence type="inferred from homology"/>
<dbReference type="SUPFAM" id="SSF55248">
    <property type="entry name" value="PCD-like"/>
    <property type="match status" value="1"/>
</dbReference>
<dbReference type="EC" id="4.2.1.96" evidence="3"/>
<dbReference type="AlphaFoldDB" id="A0A226ESF2"/>
<dbReference type="CDD" id="cd00914">
    <property type="entry name" value="PCD_DCoH_subfamily_b"/>
    <property type="match status" value="1"/>
</dbReference>
<dbReference type="OrthoDB" id="277398at2759"/>
<gene>
    <name evidence="7" type="ORF">Fcan01_05901</name>
</gene>
<comment type="catalytic activity">
    <reaction evidence="1">
        <text>(4aS,6R)-4a-hydroxy-L-erythro-5,6,7,8-tetrahydrobiopterin = (6R)-L-erythro-6,7-dihydrobiopterin + H2O</text>
        <dbReference type="Rhea" id="RHEA:11920"/>
        <dbReference type="ChEBI" id="CHEBI:15377"/>
        <dbReference type="ChEBI" id="CHEBI:15642"/>
        <dbReference type="ChEBI" id="CHEBI:43120"/>
        <dbReference type="EC" id="4.2.1.96"/>
    </reaction>
</comment>
<dbReference type="FunFam" id="3.30.1360.20:FF:000001">
    <property type="entry name" value="Pterin-4-alpha-carbinolamine dehydratase 2"/>
    <property type="match status" value="1"/>
</dbReference>
<dbReference type="InterPro" id="IPR036428">
    <property type="entry name" value="PCD_sf"/>
</dbReference>
<dbReference type="InterPro" id="IPR001533">
    <property type="entry name" value="Pterin_deHydtase"/>
</dbReference>
<dbReference type="STRING" id="158441.A0A226ESF2"/>
<sequence>MSTPLWSKLVGVTEVVIAGNSNKTLRLCGDGLKVKLVSGSVNNKSSGRDFHSFSSTNSSSGHNFLNHSSRTSWSSSISRRELSLLVSHTSATAAGSVNNLTLNPTWIWRLFSAKMAPLSPKLTEEERKEKLGLLLSSGWSMVEGRDAIYKEFLFKNFNEAWGFMSRSALQAEKMDHHPEWFNVYNKVQVTLSSHDVNGLSDRDVKLAKFMEKAAGFMKSG</sequence>
<comment type="caution">
    <text evidence="7">The sequence shown here is derived from an EMBL/GenBank/DDBJ whole genome shotgun (WGS) entry which is preliminary data.</text>
</comment>
<evidence type="ECO:0000256" key="6">
    <source>
        <dbReference type="ARBA" id="ARBA00031023"/>
    </source>
</evidence>
<dbReference type="GO" id="GO:0008124">
    <property type="term" value="F:4-alpha-hydroxytetrahydrobiopterin dehydratase activity"/>
    <property type="evidence" value="ECO:0007669"/>
    <property type="project" value="UniProtKB-EC"/>
</dbReference>
<dbReference type="HAMAP" id="MF_00434">
    <property type="entry name" value="Pterin_4_alpha"/>
    <property type="match status" value="1"/>
</dbReference>
<dbReference type="Gene3D" id="3.30.1360.20">
    <property type="entry name" value="Transcriptional coactivator/pterin dehydratase"/>
    <property type="match status" value="1"/>
</dbReference>
<evidence type="ECO:0000256" key="2">
    <source>
        <dbReference type="ARBA" id="ARBA00006472"/>
    </source>
</evidence>
<evidence type="ECO:0000256" key="3">
    <source>
        <dbReference type="ARBA" id="ARBA00013252"/>
    </source>
</evidence>
<reference evidence="7 8" key="1">
    <citation type="submission" date="2015-12" db="EMBL/GenBank/DDBJ databases">
        <title>The genome of Folsomia candida.</title>
        <authorList>
            <person name="Faddeeva A."/>
            <person name="Derks M.F."/>
            <person name="Anvar Y."/>
            <person name="Smit S."/>
            <person name="Van Straalen N."/>
            <person name="Roelofs D."/>
        </authorList>
    </citation>
    <scope>NUCLEOTIDE SEQUENCE [LARGE SCALE GENOMIC DNA]</scope>
    <source>
        <strain evidence="7 8">VU population</strain>
        <tissue evidence="7">Whole body</tissue>
    </source>
</reference>
<dbReference type="PANTHER" id="PTHR12599:SF0">
    <property type="entry name" value="PTERIN-4-ALPHA-CARBINOLAMINE DEHYDRATASE"/>
    <property type="match status" value="1"/>
</dbReference>
<evidence type="ECO:0000256" key="1">
    <source>
        <dbReference type="ARBA" id="ARBA00001554"/>
    </source>
</evidence>